<keyword evidence="6 7" id="KW-0066">ATP synthesis</keyword>
<evidence type="ECO:0000313" key="9">
    <source>
        <dbReference type="Proteomes" id="UP000176233"/>
    </source>
</evidence>
<dbReference type="EMBL" id="MFEJ01000013">
    <property type="protein sequence ID" value="OGE80417.1"/>
    <property type="molecule type" value="Genomic_DNA"/>
</dbReference>
<dbReference type="NCBIfam" id="TIGR01145">
    <property type="entry name" value="ATP_synt_delta"/>
    <property type="match status" value="1"/>
</dbReference>
<name>A0A1F5NRZ3_9BACT</name>
<evidence type="ECO:0000256" key="7">
    <source>
        <dbReference type="HAMAP-Rule" id="MF_01416"/>
    </source>
</evidence>
<keyword evidence="3 7" id="KW-0375">Hydrogen ion transport</keyword>
<dbReference type="Pfam" id="PF00213">
    <property type="entry name" value="OSCP"/>
    <property type="match status" value="1"/>
</dbReference>
<comment type="function">
    <text evidence="7">This protein is part of the stalk that links CF(0) to CF(1). It either transmits conformational changes from CF(0) to CF(1) or is implicated in proton conduction.</text>
</comment>
<evidence type="ECO:0000313" key="8">
    <source>
        <dbReference type="EMBL" id="OGE80417.1"/>
    </source>
</evidence>
<reference evidence="8 9" key="1">
    <citation type="journal article" date="2016" name="Nat. Commun.">
        <title>Thousands of microbial genomes shed light on interconnected biogeochemical processes in an aquifer system.</title>
        <authorList>
            <person name="Anantharaman K."/>
            <person name="Brown C.T."/>
            <person name="Hug L.A."/>
            <person name="Sharon I."/>
            <person name="Castelle C.J."/>
            <person name="Probst A.J."/>
            <person name="Thomas B.C."/>
            <person name="Singh A."/>
            <person name="Wilkins M.J."/>
            <person name="Karaoz U."/>
            <person name="Brodie E.L."/>
            <person name="Williams K.H."/>
            <person name="Hubbard S.S."/>
            <person name="Banfield J.F."/>
        </authorList>
    </citation>
    <scope>NUCLEOTIDE SEQUENCE [LARGE SCALE GENOMIC DNA]</scope>
</reference>
<evidence type="ECO:0000256" key="3">
    <source>
        <dbReference type="ARBA" id="ARBA00022781"/>
    </source>
</evidence>
<dbReference type="PANTHER" id="PTHR11910">
    <property type="entry name" value="ATP SYNTHASE DELTA CHAIN"/>
    <property type="match status" value="1"/>
</dbReference>
<comment type="function">
    <text evidence="7">F(1)F(0) ATP synthase produces ATP from ADP in the presence of a proton or sodium gradient. F-type ATPases consist of two structural domains, F(1) containing the extramembraneous catalytic core and F(0) containing the membrane proton channel, linked together by a central stalk and a peripheral stalk. During catalysis, ATP synthesis in the catalytic domain of F(1) is coupled via a rotary mechanism of the central stalk subunits to proton translocation.</text>
</comment>
<comment type="caution">
    <text evidence="8">The sequence shown here is derived from an EMBL/GenBank/DDBJ whole genome shotgun (WGS) entry which is preliminary data.</text>
</comment>
<evidence type="ECO:0000256" key="5">
    <source>
        <dbReference type="ARBA" id="ARBA00023136"/>
    </source>
</evidence>
<keyword evidence="7" id="KW-0139">CF(1)</keyword>
<dbReference type="Proteomes" id="UP000176233">
    <property type="component" value="Unassembled WGS sequence"/>
</dbReference>
<evidence type="ECO:0000256" key="4">
    <source>
        <dbReference type="ARBA" id="ARBA00023065"/>
    </source>
</evidence>
<dbReference type="GO" id="GO:0046933">
    <property type="term" value="F:proton-transporting ATP synthase activity, rotational mechanism"/>
    <property type="evidence" value="ECO:0007669"/>
    <property type="project" value="UniProtKB-UniRule"/>
</dbReference>
<dbReference type="HAMAP" id="MF_01416">
    <property type="entry name" value="ATP_synth_delta_bact"/>
    <property type="match status" value="1"/>
</dbReference>
<keyword evidence="5 7" id="KW-0472">Membrane</keyword>
<keyword evidence="2 7" id="KW-0813">Transport</keyword>
<comment type="subcellular location">
    <subcellularLocation>
        <location evidence="7">Cell membrane</location>
        <topology evidence="7">Peripheral membrane protein</topology>
    </subcellularLocation>
    <subcellularLocation>
        <location evidence="1">Membrane</location>
    </subcellularLocation>
</comment>
<keyword evidence="7" id="KW-1003">Cell membrane</keyword>
<comment type="similarity">
    <text evidence="7">Belongs to the ATPase delta chain family.</text>
</comment>
<evidence type="ECO:0000256" key="1">
    <source>
        <dbReference type="ARBA" id="ARBA00004370"/>
    </source>
</evidence>
<dbReference type="GO" id="GO:0045259">
    <property type="term" value="C:proton-transporting ATP synthase complex"/>
    <property type="evidence" value="ECO:0007669"/>
    <property type="project" value="UniProtKB-KW"/>
</dbReference>
<keyword evidence="4 7" id="KW-0406">Ion transport</keyword>
<dbReference type="GO" id="GO:0005886">
    <property type="term" value="C:plasma membrane"/>
    <property type="evidence" value="ECO:0007669"/>
    <property type="project" value="UniProtKB-SubCell"/>
</dbReference>
<organism evidence="8 9">
    <name type="scientific">Candidatus Doudnabacteria bacterium RIFCSPHIGHO2_01_FULL_45_18</name>
    <dbReference type="NCBI Taxonomy" id="1817823"/>
    <lineage>
        <taxon>Bacteria</taxon>
        <taxon>Candidatus Doudnaibacteriota</taxon>
    </lineage>
</organism>
<gene>
    <name evidence="7" type="primary">atpH</name>
    <name evidence="8" type="ORF">A2660_01855</name>
</gene>
<protein>
    <recommendedName>
        <fullName evidence="7">ATP synthase subunit delta</fullName>
    </recommendedName>
    <alternativeName>
        <fullName evidence="7">ATP synthase F(1) sector subunit delta</fullName>
    </alternativeName>
    <alternativeName>
        <fullName evidence="7">F-type ATPase subunit delta</fullName>
        <shortName evidence="7">F-ATPase subunit delta</shortName>
    </alternativeName>
</protein>
<sequence>MRFNAKQYAVALMESLEHTDPKDQDKVLDNFVQILAENNDIRLFDEITAEFHKLELIKKGIKQVELTSAQPLSRSTEQEIVSELNKLVKGKVEVRKKIDEQLIGGVLITIDDQMIDATVKNNLTQLKKDLTQ</sequence>
<dbReference type="AlphaFoldDB" id="A0A1F5NRZ3"/>
<dbReference type="InterPro" id="IPR000711">
    <property type="entry name" value="ATPase_OSCP/dsu"/>
</dbReference>
<evidence type="ECO:0000256" key="6">
    <source>
        <dbReference type="ARBA" id="ARBA00023310"/>
    </source>
</evidence>
<evidence type="ECO:0000256" key="2">
    <source>
        <dbReference type="ARBA" id="ARBA00022448"/>
    </source>
</evidence>
<proteinExistence type="inferred from homology"/>
<accession>A0A1F5NRZ3</accession>